<gene>
    <name evidence="3" type="ORF">TRUGW13939_00272</name>
</gene>
<dbReference type="OrthoDB" id="10621928at2759"/>
<dbReference type="KEGG" id="trg:TRUGW13939_00272"/>
<evidence type="ECO:0000313" key="3">
    <source>
        <dbReference type="EMBL" id="QKX53196.1"/>
    </source>
</evidence>
<evidence type="ECO:0000256" key="1">
    <source>
        <dbReference type="SAM" id="MobiDB-lite"/>
    </source>
</evidence>
<name>A0A7H8QGZ4_TALRU</name>
<feature type="signal peptide" evidence="2">
    <location>
        <begin position="1"/>
        <end position="18"/>
    </location>
</feature>
<evidence type="ECO:0000256" key="2">
    <source>
        <dbReference type="SAM" id="SignalP"/>
    </source>
</evidence>
<dbReference type="EMBL" id="CP055898">
    <property type="protein sequence ID" value="QKX53196.1"/>
    <property type="molecule type" value="Genomic_DNA"/>
</dbReference>
<accession>A0A7H8QGZ4</accession>
<dbReference type="AlphaFoldDB" id="A0A7H8QGZ4"/>
<evidence type="ECO:0000313" key="4">
    <source>
        <dbReference type="Proteomes" id="UP000509510"/>
    </source>
</evidence>
<dbReference type="RefSeq" id="XP_035339375.1">
    <property type="nucleotide sequence ID" value="XM_035483482.1"/>
</dbReference>
<proteinExistence type="predicted"/>
<protein>
    <recommendedName>
        <fullName evidence="5">Yeast cell wall synthesis Kre9/Knh1 C-terminal domain-containing protein</fullName>
    </recommendedName>
</protein>
<dbReference type="Proteomes" id="UP000509510">
    <property type="component" value="Chromosome I"/>
</dbReference>
<feature type="compositionally biased region" description="Pro residues" evidence="1">
    <location>
        <begin position="349"/>
        <end position="374"/>
    </location>
</feature>
<feature type="region of interest" description="Disordered" evidence="1">
    <location>
        <begin position="347"/>
        <end position="376"/>
    </location>
</feature>
<reference evidence="4" key="1">
    <citation type="submission" date="2020-06" db="EMBL/GenBank/DDBJ databases">
        <title>A chromosome-scale genome assembly of Talaromyces rugulosus W13939.</title>
        <authorList>
            <person name="Wang B."/>
            <person name="Guo L."/>
            <person name="Ye K."/>
            <person name="Wang L."/>
        </authorList>
    </citation>
    <scope>NUCLEOTIDE SEQUENCE [LARGE SCALE GENOMIC DNA]</scope>
    <source>
        <strain evidence="4">W13939</strain>
    </source>
</reference>
<sequence>MIGWTTILFSLLCPYTRALPFGTLETDTFQPPGTMDNRSTTPNGGYICVTVTYPNTTTYTSTIFSTITANPAGNHSIFTITKTAVGLPATLPATPAAAGVTNGVNQLNAKQTPKQNSSPHVLTTFYLTKTKTRKQYSSLNFPGDYQALDQNDNAAASDIVETATHTIFNTVSATKQPDLVTNFITVTHTTVITGKPATILTTVMTIRTTLTSVTPTKTVTTKMKVSTESDGKRDVFIWKRDHPEIEYFEDGSTTTSALSPEKTMKPRAVPTAPQQTSITVTKTYTPSTTVYTTKTITVSGTWVPWVNSTTTMTIPATVRGGGSEAVQQHINAVSVATQTVVEPIVSTVVPPPPPPPPTTTAPPPPPTTTAPPPTTSIKTVDVTKVVTISNQHTSTITKTTTHIVTSTTIPASSVVTQMTTIMDTVTSFGIYTLFLIQAA</sequence>
<keyword evidence="4" id="KW-1185">Reference proteome</keyword>
<dbReference type="GeneID" id="55987787"/>
<feature type="chain" id="PRO_5028986068" description="Yeast cell wall synthesis Kre9/Knh1 C-terminal domain-containing protein" evidence="2">
    <location>
        <begin position="19"/>
        <end position="439"/>
    </location>
</feature>
<keyword evidence="2" id="KW-0732">Signal</keyword>
<organism evidence="3 4">
    <name type="scientific">Talaromyces rugulosus</name>
    <name type="common">Penicillium rugulosum</name>
    <dbReference type="NCBI Taxonomy" id="121627"/>
    <lineage>
        <taxon>Eukaryota</taxon>
        <taxon>Fungi</taxon>
        <taxon>Dikarya</taxon>
        <taxon>Ascomycota</taxon>
        <taxon>Pezizomycotina</taxon>
        <taxon>Eurotiomycetes</taxon>
        <taxon>Eurotiomycetidae</taxon>
        <taxon>Eurotiales</taxon>
        <taxon>Trichocomaceae</taxon>
        <taxon>Talaromyces</taxon>
        <taxon>Talaromyces sect. Islandici</taxon>
    </lineage>
</organism>
<evidence type="ECO:0008006" key="5">
    <source>
        <dbReference type="Google" id="ProtNLM"/>
    </source>
</evidence>